<accession>A0A934SRM0</accession>
<dbReference type="GO" id="GO:0005886">
    <property type="term" value="C:plasma membrane"/>
    <property type="evidence" value="ECO:0007669"/>
    <property type="project" value="UniProtKB-SubCell"/>
</dbReference>
<dbReference type="NCBIfam" id="TIGR00765">
    <property type="entry name" value="yihY_not_rbn"/>
    <property type="match status" value="1"/>
</dbReference>
<evidence type="ECO:0000256" key="5">
    <source>
        <dbReference type="ARBA" id="ARBA00023136"/>
    </source>
</evidence>
<sequence length="282" mass="29938">MTVRDFAQLLRTAAADWRADYASSMGAALSYYAVFSVTPLLLILVSIAGLVYGADAARGELFEQLRGMMGDAAAGALQGLLANAHKPGQGIIAATVGLLVLLAGASSVFGELQSALDRIWRVPQTAGGVRLLLRNRLKAFGLILGAGALLLLSLVASAALEIVTTWWSGWFGGWEGAAKALNAALSFVLVAVLFAMIYKLLPRVRIAWSDVRIGAIVTALLFTIGKHLIALYLGRTGVTSPFGAAGSLVAVLVWVYYSAQIFLYGAEFTWAYAHRFGSLRKT</sequence>
<reference evidence="7" key="1">
    <citation type="submission" date="2021-01" db="EMBL/GenBank/DDBJ databases">
        <title>Genome sequence of strain Noviherbaspirillum sp. DKR-6.</title>
        <authorList>
            <person name="Chaudhary D.K."/>
        </authorList>
    </citation>
    <scope>NUCLEOTIDE SEQUENCE</scope>
    <source>
        <strain evidence="7">DKR-6</strain>
    </source>
</reference>
<keyword evidence="2" id="KW-1003">Cell membrane</keyword>
<comment type="caution">
    <text evidence="7">The sequence shown here is derived from an EMBL/GenBank/DDBJ whole genome shotgun (WGS) entry which is preliminary data.</text>
</comment>
<evidence type="ECO:0000256" key="2">
    <source>
        <dbReference type="ARBA" id="ARBA00022475"/>
    </source>
</evidence>
<proteinExistence type="predicted"/>
<dbReference type="RefSeq" id="WP_200590787.1">
    <property type="nucleotide sequence ID" value="NZ_JAEPBG010000002.1"/>
</dbReference>
<comment type="subcellular location">
    <subcellularLocation>
        <location evidence="1">Cell membrane</location>
        <topology evidence="1">Multi-pass membrane protein</topology>
    </subcellularLocation>
</comment>
<evidence type="ECO:0000256" key="1">
    <source>
        <dbReference type="ARBA" id="ARBA00004651"/>
    </source>
</evidence>
<organism evidence="7 8">
    <name type="scientific">Noviherbaspirillum pedocola</name>
    <dbReference type="NCBI Taxonomy" id="2801341"/>
    <lineage>
        <taxon>Bacteria</taxon>
        <taxon>Pseudomonadati</taxon>
        <taxon>Pseudomonadota</taxon>
        <taxon>Betaproteobacteria</taxon>
        <taxon>Burkholderiales</taxon>
        <taxon>Oxalobacteraceae</taxon>
        <taxon>Noviherbaspirillum</taxon>
    </lineage>
</organism>
<evidence type="ECO:0000256" key="6">
    <source>
        <dbReference type="SAM" id="Phobius"/>
    </source>
</evidence>
<keyword evidence="3 6" id="KW-0812">Transmembrane</keyword>
<keyword evidence="4 6" id="KW-1133">Transmembrane helix</keyword>
<feature type="transmembrane region" description="Helical" evidence="6">
    <location>
        <begin position="90"/>
        <end position="112"/>
    </location>
</feature>
<feature type="transmembrane region" description="Helical" evidence="6">
    <location>
        <begin position="254"/>
        <end position="273"/>
    </location>
</feature>
<feature type="transmembrane region" description="Helical" evidence="6">
    <location>
        <begin position="213"/>
        <end position="234"/>
    </location>
</feature>
<dbReference type="PIRSF" id="PIRSF035875">
    <property type="entry name" value="RNase_BN"/>
    <property type="match status" value="1"/>
</dbReference>
<keyword evidence="5 6" id="KW-0472">Membrane</keyword>
<evidence type="ECO:0000313" key="7">
    <source>
        <dbReference type="EMBL" id="MBK4733998.1"/>
    </source>
</evidence>
<feature type="transmembrane region" description="Helical" evidence="6">
    <location>
        <begin position="31"/>
        <end position="53"/>
    </location>
</feature>
<keyword evidence="8" id="KW-1185">Reference proteome</keyword>
<protein>
    <submittedName>
        <fullName evidence="7">YihY/virulence factor BrkB family protein</fullName>
    </submittedName>
</protein>
<dbReference type="PANTHER" id="PTHR30213:SF1">
    <property type="entry name" value="INNER MEMBRANE PROTEIN YHJD"/>
    <property type="match status" value="1"/>
</dbReference>
<feature type="transmembrane region" description="Helical" evidence="6">
    <location>
        <begin position="139"/>
        <end position="160"/>
    </location>
</feature>
<name>A0A934SRM0_9BURK</name>
<dbReference type="Proteomes" id="UP000622890">
    <property type="component" value="Unassembled WGS sequence"/>
</dbReference>
<dbReference type="InterPro" id="IPR017039">
    <property type="entry name" value="Virul_fac_BrkB"/>
</dbReference>
<evidence type="ECO:0000313" key="8">
    <source>
        <dbReference type="Proteomes" id="UP000622890"/>
    </source>
</evidence>
<dbReference type="AlphaFoldDB" id="A0A934SRM0"/>
<dbReference type="EMBL" id="JAEPBG010000002">
    <property type="protein sequence ID" value="MBK4733998.1"/>
    <property type="molecule type" value="Genomic_DNA"/>
</dbReference>
<evidence type="ECO:0000256" key="4">
    <source>
        <dbReference type="ARBA" id="ARBA00022989"/>
    </source>
</evidence>
<dbReference type="PANTHER" id="PTHR30213">
    <property type="entry name" value="INNER MEMBRANE PROTEIN YHJD"/>
    <property type="match status" value="1"/>
</dbReference>
<feature type="transmembrane region" description="Helical" evidence="6">
    <location>
        <begin position="180"/>
        <end position="201"/>
    </location>
</feature>
<gene>
    <name evidence="7" type="ORF">JJB74_05175</name>
</gene>
<dbReference type="Pfam" id="PF03631">
    <property type="entry name" value="Virul_fac_BrkB"/>
    <property type="match status" value="1"/>
</dbReference>
<evidence type="ECO:0000256" key="3">
    <source>
        <dbReference type="ARBA" id="ARBA00022692"/>
    </source>
</evidence>